<evidence type="ECO:0000256" key="1">
    <source>
        <dbReference type="SAM" id="MobiDB-lite"/>
    </source>
</evidence>
<evidence type="ECO:0000313" key="2">
    <source>
        <dbReference type="EMBL" id="KIL68294.1"/>
    </source>
</evidence>
<dbReference type="InParanoid" id="A0A0C2TMA5"/>
<dbReference type="EMBL" id="KN818229">
    <property type="protein sequence ID" value="KIL68294.1"/>
    <property type="molecule type" value="Genomic_DNA"/>
</dbReference>
<dbReference type="Proteomes" id="UP000054549">
    <property type="component" value="Unassembled WGS sequence"/>
</dbReference>
<keyword evidence="3" id="KW-1185">Reference proteome</keyword>
<sequence>MSKSRSPSIDANKTEQGENLSAIMEAAFQANSKHDEEGERSDDQDGPDASQPDIQQPDGYILSAIYPPQPCERCIRANKTCRGIAGARCEHCKKLKQKCSNYNNAPPRGRHAGIMLTNLYNRVALKDLHARVSLC</sequence>
<accession>A0A0C2TMA5</accession>
<reference evidence="2 3" key="1">
    <citation type="submission" date="2014-04" db="EMBL/GenBank/DDBJ databases">
        <title>Evolutionary Origins and Diversification of the Mycorrhizal Mutualists.</title>
        <authorList>
            <consortium name="DOE Joint Genome Institute"/>
            <consortium name="Mycorrhizal Genomics Consortium"/>
            <person name="Kohler A."/>
            <person name="Kuo A."/>
            <person name="Nagy L.G."/>
            <person name="Floudas D."/>
            <person name="Copeland A."/>
            <person name="Barry K.W."/>
            <person name="Cichocki N."/>
            <person name="Veneault-Fourrey C."/>
            <person name="LaButti K."/>
            <person name="Lindquist E.A."/>
            <person name="Lipzen A."/>
            <person name="Lundell T."/>
            <person name="Morin E."/>
            <person name="Murat C."/>
            <person name="Riley R."/>
            <person name="Ohm R."/>
            <person name="Sun H."/>
            <person name="Tunlid A."/>
            <person name="Henrissat B."/>
            <person name="Grigoriev I.V."/>
            <person name="Hibbett D.S."/>
            <person name="Martin F."/>
        </authorList>
    </citation>
    <scope>NUCLEOTIDE SEQUENCE [LARGE SCALE GENOMIC DNA]</scope>
    <source>
        <strain evidence="2 3">Koide BX008</strain>
    </source>
</reference>
<feature type="compositionally biased region" description="Polar residues" evidence="1">
    <location>
        <begin position="1"/>
        <end position="11"/>
    </location>
</feature>
<name>A0A0C2TMA5_AMAMK</name>
<evidence type="ECO:0000313" key="3">
    <source>
        <dbReference type="Proteomes" id="UP000054549"/>
    </source>
</evidence>
<feature type="compositionally biased region" description="Basic and acidic residues" evidence="1">
    <location>
        <begin position="32"/>
        <end position="43"/>
    </location>
</feature>
<dbReference type="AlphaFoldDB" id="A0A0C2TMA5"/>
<dbReference type="HOGENOM" id="CLU_1885263_0_0_1"/>
<dbReference type="OrthoDB" id="3051265at2759"/>
<gene>
    <name evidence="2" type="ORF">M378DRAFT_158825</name>
</gene>
<evidence type="ECO:0008006" key="4">
    <source>
        <dbReference type="Google" id="ProtNLM"/>
    </source>
</evidence>
<organism evidence="2 3">
    <name type="scientific">Amanita muscaria (strain Koide BX008)</name>
    <dbReference type="NCBI Taxonomy" id="946122"/>
    <lineage>
        <taxon>Eukaryota</taxon>
        <taxon>Fungi</taxon>
        <taxon>Dikarya</taxon>
        <taxon>Basidiomycota</taxon>
        <taxon>Agaricomycotina</taxon>
        <taxon>Agaricomycetes</taxon>
        <taxon>Agaricomycetidae</taxon>
        <taxon>Agaricales</taxon>
        <taxon>Pluteineae</taxon>
        <taxon>Amanitaceae</taxon>
        <taxon>Amanita</taxon>
    </lineage>
</organism>
<protein>
    <recommendedName>
        <fullName evidence="4">Zn(2)-C6 fungal-type domain-containing protein</fullName>
    </recommendedName>
</protein>
<feature type="region of interest" description="Disordered" evidence="1">
    <location>
        <begin position="1"/>
        <end position="61"/>
    </location>
</feature>
<proteinExistence type="predicted"/>